<dbReference type="EMBL" id="LZDS01000005">
    <property type="protein sequence ID" value="OBX29567.1"/>
    <property type="molecule type" value="Genomic_DNA"/>
</dbReference>
<dbReference type="Pfam" id="PF00702">
    <property type="entry name" value="Hydrolase"/>
    <property type="match status" value="1"/>
</dbReference>
<dbReference type="NCBIfam" id="TIGR01509">
    <property type="entry name" value="HAD-SF-IA-v3"/>
    <property type="match status" value="1"/>
</dbReference>
<dbReference type="CDD" id="cd01427">
    <property type="entry name" value="HAD_like"/>
    <property type="match status" value="1"/>
</dbReference>
<dbReference type="PANTHER" id="PTHR43434:SF3">
    <property type="entry name" value="GMP_IMP NUCLEOTIDASE YRFG"/>
    <property type="match status" value="1"/>
</dbReference>
<dbReference type="STRING" id="1443941.A9J31_12810"/>
<protein>
    <submittedName>
        <fullName evidence="1">Haloacid dehalogenase</fullName>
    </submittedName>
</protein>
<dbReference type="Gene3D" id="3.40.50.1000">
    <property type="entry name" value="HAD superfamily/HAD-like"/>
    <property type="match status" value="1"/>
</dbReference>
<reference evidence="2" key="1">
    <citation type="submission" date="2016-06" db="EMBL/GenBank/DDBJ databases">
        <authorList>
            <person name="Radolfova-Krizova L."/>
            <person name="Nemec A."/>
        </authorList>
    </citation>
    <scope>NUCLEOTIDE SEQUENCE [LARGE SCALE GENOMIC DNA]</scope>
    <source>
        <strain evidence="2">ANC 4275</strain>
    </source>
</reference>
<dbReference type="AlphaFoldDB" id="A0A1A7RFY3"/>
<dbReference type="InterPro" id="IPR050155">
    <property type="entry name" value="HAD-like_hydrolase_sf"/>
</dbReference>
<dbReference type="GO" id="GO:0005829">
    <property type="term" value="C:cytosol"/>
    <property type="evidence" value="ECO:0007669"/>
    <property type="project" value="TreeGrafter"/>
</dbReference>
<dbReference type="Proteomes" id="UP000185753">
    <property type="component" value="Unassembled WGS sequence"/>
</dbReference>
<dbReference type="InterPro" id="IPR006439">
    <property type="entry name" value="HAD-SF_hydro_IA"/>
</dbReference>
<dbReference type="InterPro" id="IPR023214">
    <property type="entry name" value="HAD_sf"/>
</dbReference>
<dbReference type="GO" id="GO:0006281">
    <property type="term" value="P:DNA repair"/>
    <property type="evidence" value="ECO:0007669"/>
    <property type="project" value="TreeGrafter"/>
</dbReference>
<name>A0A1A7RFY3_9GAMM</name>
<dbReference type="GO" id="GO:0008967">
    <property type="term" value="F:phosphoglycolate phosphatase activity"/>
    <property type="evidence" value="ECO:0007669"/>
    <property type="project" value="TreeGrafter"/>
</dbReference>
<proteinExistence type="predicted"/>
<dbReference type="OrthoDB" id="9773910at2"/>
<gene>
    <name evidence="1" type="ORF">A9J31_12810</name>
</gene>
<sequence length="233" mass="26844">MPNFSEKPTIIFDMDGTLLDLAYDDFIWNELLPIRYAEQHGCTLEQSQQTLFSFYQQHNHTLKWYSSRFWTSQVGVDVLAMQIEQKAKVAKRVGCTELLQYLKENGYPIWLATNADAAGLQFKLEETGIAQYFDVIVSSETIGHAKEFIEFWQILQQTHTFDPENCYFIDDTEKVLNGAEQFGIQQLYSILQPSTGKAPRETCKYPMLSALTDLIPILEAQASQQDKEQKKYA</sequence>
<evidence type="ECO:0000313" key="2">
    <source>
        <dbReference type="Proteomes" id="UP000185753"/>
    </source>
</evidence>
<dbReference type="SFLD" id="SFLDS00003">
    <property type="entry name" value="Haloacid_Dehalogenase"/>
    <property type="match status" value="1"/>
</dbReference>
<dbReference type="SFLD" id="SFLDG01129">
    <property type="entry name" value="C1.5:_HAD__Beta-PGM__Phosphata"/>
    <property type="match status" value="1"/>
</dbReference>
<evidence type="ECO:0000313" key="1">
    <source>
        <dbReference type="EMBL" id="OBX29567.1"/>
    </source>
</evidence>
<dbReference type="RefSeq" id="WP_067762525.1">
    <property type="nucleotide sequence ID" value="NZ_LZDS01000005.1"/>
</dbReference>
<dbReference type="SUPFAM" id="SSF56784">
    <property type="entry name" value="HAD-like"/>
    <property type="match status" value="1"/>
</dbReference>
<organism evidence="1 2">
    <name type="scientific">Acinetobacter gandensis</name>
    <dbReference type="NCBI Taxonomy" id="1443941"/>
    <lineage>
        <taxon>Bacteria</taxon>
        <taxon>Pseudomonadati</taxon>
        <taxon>Pseudomonadota</taxon>
        <taxon>Gammaproteobacteria</taxon>
        <taxon>Moraxellales</taxon>
        <taxon>Moraxellaceae</taxon>
        <taxon>Acinetobacter</taxon>
    </lineage>
</organism>
<dbReference type="InterPro" id="IPR036412">
    <property type="entry name" value="HAD-like_sf"/>
</dbReference>
<dbReference type="PANTHER" id="PTHR43434">
    <property type="entry name" value="PHOSPHOGLYCOLATE PHOSPHATASE"/>
    <property type="match status" value="1"/>
</dbReference>
<accession>A0A1A7RFY3</accession>
<comment type="caution">
    <text evidence="1">The sequence shown here is derived from an EMBL/GenBank/DDBJ whole genome shotgun (WGS) entry which is preliminary data.</text>
</comment>
<keyword evidence="2" id="KW-1185">Reference proteome</keyword>